<evidence type="ECO:0000313" key="2">
    <source>
        <dbReference type="EnsemblProtists" id="EKX51011"/>
    </source>
</evidence>
<reference evidence="1 3" key="1">
    <citation type="journal article" date="2012" name="Nature">
        <title>Algal genomes reveal evolutionary mosaicism and the fate of nucleomorphs.</title>
        <authorList>
            <consortium name="DOE Joint Genome Institute"/>
            <person name="Curtis B.A."/>
            <person name="Tanifuji G."/>
            <person name="Burki F."/>
            <person name="Gruber A."/>
            <person name="Irimia M."/>
            <person name="Maruyama S."/>
            <person name="Arias M.C."/>
            <person name="Ball S.G."/>
            <person name="Gile G.H."/>
            <person name="Hirakawa Y."/>
            <person name="Hopkins J.F."/>
            <person name="Kuo A."/>
            <person name="Rensing S.A."/>
            <person name="Schmutz J."/>
            <person name="Symeonidi A."/>
            <person name="Elias M."/>
            <person name="Eveleigh R.J."/>
            <person name="Herman E.K."/>
            <person name="Klute M.J."/>
            <person name="Nakayama T."/>
            <person name="Obornik M."/>
            <person name="Reyes-Prieto A."/>
            <person name="Armbrust E.V."/>
            <person name="Aves S.J."/>
            <person name="Beiko R.G."/>
            <person name="Coutinho P."/>
            <person name="Dacks J.B."/>
            <person name="Durnford D.G."/>
            <person name="Fast N.M."/>
            <person name="Green B.R."/>
            <person name="Grisdale C.J."/>
            <person name="Hempel F."/>
            <person name="Henrissat B."/>
            <person name="Hoppner M.P."/>
            <person name="Ishida K."/>
            <person name="Kim E."/>
            <person name="Koreny L."/>
            <person name="Kroth P.G."/>
            <person name="Liu Y."/>
            <person name="Malik S.B."/>
            <person name="Maier U.G."/>
            <person name="McRose D."/>
            <person name="Mock T."/>
            <person name="Neilson J.A."/>
            <person name="Onodera N.T."/>
            <person name="Poole A.M."/>
            <person name="Pritham E.J."/>
            <person name="Richards T.A."/>
            <person name="Rocap G."/>
            <person name="Roy S.W."/>
            <person name="Sarai C."/>
            <person name="Schaack S."/>
            <person name="Shirato S."/>
            <person name="Slamovits C.H."/>
            <person name="Spencer D.F."/>
            <person name="Suzuki S."/>
            <person name="Worden A.Z."/>
            <person name="Zauner S."/>
            <person name="Barry K."/>
            <person name="Bell C."/>
            <person name="Bharti A.K."/>
            <person name="Crow J.A."/>
            <person name="Grimwood J."/>
            <person name="Kramer R."/>
            <person name="Lindquist E."/>
            <person name="Lucas S."/>
            <person name="Salamov A."/>
            <person name="McFadden G.I."/>
            <person name="Lane C.E."/>
            <person name="Keeling P.J."/>
            <person name="Gray M.W."/>
            <person name="Grigoriev I.V."/>
            <person name="Archibald J.M."/>
        </authorList>
    </citation>
    <scope>NUCLEOTIDE SEQUENCE</scope>
    <source>
        <strain evidence="1 3">CCMP2712</strain>
    </source>
</reference>
<sequence>MFSQLQDMIFKFPSMHFPKFPAMHFPKFSAKDFAGGQATMSTTEFHCVNGTCDGKTITGKWKTPTHPLH</sequence>
<proteinExistence type="predicted"/>
<reference evidence="2" key="3">
    <citation type="submission" date="2015-06" db="UniProtKB">
        <authorList>
            <consortium name="EnsemblProtists"/>
        </authorList>
    </citation>
    <scope>IDENTIFICATION</scope>
</reference>
<evidence type="ECO:0000313" key="1">
    <source>
        <dbReference type="EMBL" id="EKX51011.1"/>
    </source>
</evidence>
<keyword evidence="3" id="KW-1185">Reference proteome</keyword>
<dbReference type="GeneID" id="17307659"/>
<dbReference type="KEGG" id="gtt:GUITHDRAFT_151131"/>
<name>L1JR20_GUITC</name>
<dbReference type="PaxDb" id="55529-EKX51011"/>
<reference evidence="3" key="2">
    <citation type="submission" date="2012-11" db="EMBL/GenBank/DDBJ databases">
        <authorList>
            <person name="Kuo A."/>
            <person name="Curtis B.A."/>
            <person name="Tanifuji G."/>
            <person name="Burki F."/>
            <person name="Gruber A."/>
            <person name="Irimia M."/>
            <person name="Maruyama S."/>
            <person name="Arias M.C."/>
            <person name="Ball S.G."/>
            <person name="Gile G.H."/>
            <person name="Hirakawa Y."/>
            <person name="Hopkins J.F."/>
            <person name="Rensing S.A."/>
            <person name="Schmutz J."/>
            <person name="Symeonidi A."/>
            <person name="Elias M."/>
            <person name="Eveleigh R.J."/>
            <person name="Herman E.K."/>
            <person name="Klute M.J."/>
            <person name="Nakayama T."/>
            <person name="Obornik M."/>
            <person name="Reyes-Prieto A."/>
            <person name="Armbrust E.V."/>
            <person name="Aves S.J."/>
            <person name="Beiko R.G."/>
            <person name="Coutinho P."/>
            <person name="Dacks J.B."/>
            <person name="Durnford D.G."/>
            <person name="Fast N.M."/>
            <person name="Green B.R."/>
            <person name="Grisdale C."/>
            <person name="Hempe F."/>
            <person name="Henrissat B."/>
            <person name="Hoppner M.P."/>
            <person name="Ishida K.-I."/>
            <person name="Kim E."/>
            <person name="Koreny L."/>
            <person name="Kroth P.G."/>
            <person name="Liu Y."/>
            <person name="Malik S.-B."/>
            <person name="Maier U.G."/>
            <person name="McRose D."/>
            <person name="Mock T."/>
            <person name="Neilson J.A."/>
            <person name="Onodera N.T."/>
            <person name="Poole A.M."/>
            <person name="Pritham E.J."/>
            <person name="Richards T.A."/>
            <person name="Rocap G."/>
            <person name="Roy S.W."/>
            <person name="Sarai C."/>
            <person name="Schaack S."/>
            <person name="Shirato S."/>
            <person name="Slamovits C.H."/>
            <person name="Spencer D.F."/>
            <person name="Suzuki S."/>
            <person name="Worden A.Z."/>
            <person name="Zauner S."/>
            <person name="Barry K."/>
            <person name="Bell C."/>
            <person name="Bharti A.K."/>
            <person name="Crow J.A."/>
            <person name="Grimwood J."/>
            <person name="Kramer R."/>
            <person name="Lindquist E."/>
            <person name="Lucas S."/>
            <person name="Salamov A."/>
            <person name="McFadden G.I."/>
            <person name="Lane C.E."/>
            <person name="Keeling P.J."/>
            <person name="Gray M.W."/>
            <person name="Grigoriev I.V."/>
            <person name="Archibald J.M."/>
        </authorList>
    </citation>
    <scope>NUCLEOTIDE SEQUENCE</scope>
    <source>
        <strain evidence="3">CCMP2712</strain>
    </source>
</reference>
<dbReference type="AlphaFoldDB" id="L1JR20"/>
<gene>
    <name evidence="1" type="ORF">GUITHDRAFT_151131</name>
</gene>
<protein>
    <submittedName>
        <fullName evidence="1 2">Uncharacterized protein</fullName>
    </submittedName>
</protein>
<dbReference type="Proteomes" id="UP000011087">
    <property type="component" value="Unassembled WGS sequence"/>
</dbReference>
<dbReference type="RefSeq" id="XP_005837991.1">
    <property type="nucleotide sequence ID" value="XM_005837934.1"/>
</dbReference>
<dbReference type="EMBL" id="JH992977">
    <property type="protein sequence ID" value="EKX51011.1"/>
    <property type="molecule type" value="Genomic_DNA"/>
</dbReference>
<dbReference type="HOGENOM" id="CLU_2781277_0_0_1"/>
<accession>L1JR20</accession>
<evidence type="ECO:0000313" key="3">
    <source>
        <dbReference type="Proteomes" id="UP000011087"/>
    </source>
</evidence>
<dbReference type="EnsemblProtists" id="EKX51011">
    <property type="protein sequence ID" value="EKX51011"/>
    <property type="gene ID" value="GUITHDRAFT_151131"/>
</dbReference>
<organism evidence="1">
    <name type="scientific">Guillardia theta (strain CCMP2712)</name>
    <name type="common">Cryptophyte</name>
    <dbReference type="NCBI Taxonomy" id="905079"/>
    <lineage>
        <taxon>Eukaryota</taxon>
        <taxon>Cryptophyceae</taxon>
        <taxon>Pyrenomonadales</taxon>
        <taxon>Geminigeraceae</taxon>
        <taxon>Guillardia</taxon>
    </lineage>
</organism>